<reference evidence="2 3" key="2">
    <citation type="journal article" date="2018" name="Plant J.">
        <title>The Physcomitrella patens chromosome-scale assembly reveals moss genome structure and evolution.</title>
        <authorList>
            <person name="Lang D."/>
            <person name="Ullrich K.K."/>
            <person name="Murat F."/>
            <person name="Fuchs J."/>
            <person name="Jenkins J."/>
            <person name="Haas F.B."/>
            <person name="Piednoel M."/>
            <person name="Gundlach H."/>
            <person name="Van Bel M."/>
            <person name="Meyberg R."/>
            <person name="Vives C."/>
            <person name="Morata J."/>
            <person name="Symeonidi A."/>
            <person name="Hiss M."/>
            <person name="Muchero W."/>
            <person name="Kamisugi Y."/>
            <person name="Saleh O."/>
            <person name="Blanc G."/>
            <person name="Decker E.L."/>
            <person name="van Gessel N."/>
            <person name="Grimwood J."/>
            <person name="Hayes R.D."/>
            <person name="Graham S.W."/>
            <person name="Gunter L.E."/>
            <person name="McDaniel S.F."/>
            <person name="Hoernstein S.N.W."/>
            <person name="Larsson A."/>
            <person name="Li F.W."/>
            <person name="Perroud P.F."/>
            <person name="Phillips J."/>
            <person name="Ranjan P."/>
            <person name="Rokshar D.S."/>
            <person name="Rothfels C.J."/>
            <person name="Schneider L."/>
            <person name="Shu S."/>
            <person name="Stevenson D.W."/>
            <person name="Thummler F."/>
            <person name="Tillich M."/>
            <person name="Villarreal Aguilar J.C."/>
            <person name="Widiez T."/>
            <person name="Wong G.K."/>
            <person name="Wymore A."/>
            <person name="Zhang Y."/>
            <person name="Zimmer A.D."/>
            <person name="Quatrano R.S."/>
            <person name="Mayer K.F.X."/>
            <person name="Goodstein D."/>
            <person name="Casacuberta J.M."/>
            <person name="Vandepoele K."/>
            <person name="Reski R."/>
            <person name="Cuming A.C."/>
            <person name="Tuskan G.A."/>
            <person name="Maumus F."/>
            <person name="Salse J."/>
            <person name="Schmutz J."/>
            <person name="Rensing S.A."/>
        </authorList>
    </citation>
    <scope>NUCLEOTIDE SEQUENCE [LARGE SCALE GENOMIC DNA]</scope>
    <source>
        <strain evidence="2 3">cv. Gransden 2004</strain>
    </source>
</reference>
<evidence type="ECO:0000313" key="2">
    <source>
        <dbReference type="EnsemblPlants" id="Pp3c17_4710V3.4"/>
    </source>
</evidence>
<proteinExistence type="predicted"/>
<dbReference type="Proteomes" id="UP000006727">
    <property type="component" value="Chromosome 17"/>
</dbReference>
<name>A0A7I4BBT3_PHYPA</name>
<protein>
    <submittedName>
        <fullName evidence="2">Uncharacterized protein</fullName>
    </submittedName>
</protein>
<dbReference type="PANTHER" id="PTHR47862">
    <property type="entry name" value="PEPTIDYL-PROLYL CIS-TRANS ISOMERASE FKBP18, CHLOROPLASTIC"/>
    <property type="match status" value="1"/>
</dbReference>
<dbReference type="AlphaFoldDB" id="A0A7I4BBT3"/>
<dbReference type="Gene3D" id="3.10.50.40">
    <property type="match status" value="1"/>
</dbReference>
<gene>
    <name evidence="2" type="primary">LOC112294469</name>
</gene>
<dbReference type="PANTHER" id="PTHR47862:SF2">
    <property type="entry name" value="PEPTIDYLPROLYL ISOMERASE"/>
    <property type="match status" value="1"/>
</dbReference>
<dbReference type="InterPro" id="IPR044180">
    <property type="entry name" value="FKBP18-like"/>
</dbReference>
<keyword evidence="1" id="KW-0472">Membrane</keyword>
<dbReference type="EnsemblPlants" id="Pp3c17_4710V3.4">
    <property type="protein sequence ID" value="Pp3c17_4710V3.4"/>
    <property type="gene ID" value="Pp3c17_4710"/>
</dbReference>
<keyword evidence="1" id="KW-0812">Transmembrane</keyword>
<dbReference type="SUPFAM" id="SSF54534">
    <property type="entry name" value="FKBP-like"/>
    <property type="match status" value="1"/>
</dbReference>
<accession>A0A7I4BBT3</accession>
<reference evidence="2 3" key="1">
    <citation type="journal article" date="2008" name="Science">
        <title>The Physcomitrella genome reveals evolutionary insights into the conquest of land by plants.</title>
        <authorList>
            <person name="Rensing S."/>
            <person name="Lang D."/>
            <person name="Zimmer A."/>
            <person name="Terry A."/>
            <person name="Salamov A."/>
            <person name="Shapiro H."/>
            <person name="Nishiyama T."/>
            <person name="Perroud P.-F."/>
            <person name="Lindquist E."/>
            <person name="Kamisugi Y."/>
            <person name="Tanahashi T."/>
            <person name="Sakakibara K."/>
            <person name="Fujita T."/>
            <person name="Oishi K."/>
            <person name="Shin-I T."/>
            <person name="Kuroki Y."/>
            <person name="Toyoda A."/>
            <person name="Suzuki Y."/>
            <person name="Hashimoto A."/>
            <person name="Yamaguchi K."/>
            <person name="Sugano A."/>
            <person name="Kohara Y."/>
            <person name="Fujiyama A."/>
            <person name="Anterola A."/>
            <person name="Aoki S."/>
            <person name="Ashton N."/>
            <person name="Barbazuk W.B."/>
            <person name="Barker E."/>
            <person name="Bennetzen J."/>
            <person name="Bezanilla M."/>
            <person name="Blankenship R."/>
            <person name="Cho S.H."/>
            <person name="Dutcher S."/>
            <person name="Estelle M."/>
            <person name="Fawcett J.A."/>
            <person name="Gundlach H."/>
            <person name="Hanada K."/>
            <person name="Heyl A."/>
            <person name="Hicks K.A."/>
            <person name="Hugh J."/>
            <person name="Lohr M."/>
            <person name="Mayer K."/>
            <person name="Melkozernov A."/>
            <person name="Murata T."/>
            <person name="Nelson D."/>
            <person name="Pils B."/>
            <person name="Prigge M."/>
            <person name="Reiss B."/>
            <person name="Renner T."/>
            <person name="Rombauts S."/>
            <person name="Rushton P."/>
            <person name="Sanderfoot A."/>
            <person name="Schween G."/>
            <person name="Shiu S.-H."/>
            <person name="Stueber K."/>
            <person name="Theodoulou F.L."/>
            <person name="Tu H."/>
            <person name="Van de Peer Y."/>
            <person name="Verrier P.J."/>
            <person name="Waters E."/>
            <person name="Wood A."/>
            <person name="Yang L."/>
            <person name="Cove D."/>
            <person name="Cuming A."/>
            <person name="Hasebe M."/>
            <person name="Lucas S."/>
            <person name="Mishler D.B."/>
            <person name="Reski R."/>
            <person name="Grigoriev I."/>
            <person name="Quatrano R.S."/>
            <person name="Boore J.L."/>
        </authorList>
    </citation>
    <scope>NUCLEOTIDE SEQUENCE [LARGE SCALE GENOMIC DNA]</scope>
    <source>
        <strain evidence="2 3">cv. Gransden 2004</strain>
    </source>
</reference>
<keyword evidence="1" id="KW-1133">Transmembrane helix</keyword>
<keyword evidence="3" id="KW-1185">Reference proteome</keyword>
<evidence type="ECO:0000313" key="3">
    <source>
        <dbReference type="Proteomes" id="UP000006727"/>
    </source>
</evidence>
<sequence>MAMTTTATPLGLSSSHAFFSRDSNALGASKVSQSRIVWRAVSGPRALSNDSVEGVSRREATVSAILASLSLATTMGFGEDAVAVSSSRRALRTEQIPESEYKTLPNGLKYYDVKVGGGKAAQKGSRVAVHYVAKWKGLTFMTSRQGMGVTGGTVSLCYLYILASWLYLSYAPPILLCVPFHFVIIHSEALKFVA</sequence>
<dbReference type="GO" id="GO:0003755">
    <property type="term" value="F:peptidyl-prolyl cis-trans isomerase activity"/>
    <property type="evidence" value="ECO:0007669"/>
    <property type="project" value="InterPro"/>
</dbReference>
<dbReference type="EMBL" id="ABEU02000017">
    <property type="status" value="NOT_ANNOTATED_CDS"/>
    <property type="molecule type" value="Genomic_DNA"/>
</dbReference>
<organism evidence="2 3">
    <name type="scientific">Physcomitrium patens</name>
    <name type="common">Spreading-leaved earth moss</name>
    <name type="synonym">Physcomitrella patens</name>
    <dbReference type="NCBI Taxonomy" id="3218"/>
    <lineage>
        <taxon>Eukaryota</taxon>
        <taxon>Viridiplantae</taxon>
        <taxon>Streptophyta</taxon>
        <taxon>Embryophyta</taxon>
        <taxon>Bryophyta</taxon>
        <taxon>Bryophytina</taxon>
        <taxon>Bryopsida</taxon>
        <taxon>Funariidae</taxon>
        <taxon>Funariales</taxon>
        <taxon>Funariaceae</taxon>
        <taxon>Physcomitrium</taxon>
    </lineage>
</organism>
<dbReference type="Gramene" id="Pp3c17_4710V3.4">
    <property type="protein sequence ID" value="Pp3c17_4710V3.4"/>
    <property type="gene ID" value="Pp3c17_4710"/>
</dbReference>
<reference evidence="2" key="3">
    <citation type="submission" date="2020-12" db="UniProtKB">
        <authorList>
            <consortium name="EnsemblPlants"/>
        </authorList>
    </citation>
    <scope>IDENTIFICATION</scope>
</reference>
<evidence type="ECO:0000256" key="1">
    <source>
        <dbReference type="SAM" id="Phobius"/>
    </source>
</evidence>
<dbReference type="InterPro" id="IPR046357">
    <property type="entry name" value="PPIase_dom_sf"/>
</dbReference>
<feature type="transmembrane region" description="Helical" evidence="1">
    <location>
        <begin position="146"/>
        <end position="167"/>
    </location>
</feature>